<accession>A0A0M6YKY7</accession>
<keyword evidence="3" id="KW-1185">Reference proteome</keyword>
<sequence length="143" mass="15828">MRRLHFYIMGLISLAFGVIGMAEYVMVSYGLQLGWLDGYPADQLEWLGSLPNWVHGVWGAQATLALVGALCLLAHLRPAVWMLFFSFLTLVVLIVWAAAVATPSILALTGDETTTWIIMGLTALLSLLIYLYARQEKRTGEVL</sequence>
<dbReference type="AlphaFoldDB" id="A0A0M6YKY7"/>
<keyword evidence="1" id="KW-1133">Transmembrane helix</keyword>
<gene>
    <name evidence="2" type="ORF">JDO7802_02589</name>
</gene>
<dbReference type="Proteomes" id="UP000049222">
    <property type="component" value="Unassembled WGS sequence"/>
</dbReference>
<feature type="transmembrane region" description="Helical" evidence="1">
    <location>
        <begin position="53"/>
        <end position="73"/>
    </location>
</feature>
<keyword evidence="1" id="KW-0472">Membrane</keyword>
<reference evidence="2 3" key="1">
    <citation type="submission" date="2015-07" db="EMBL/GenBank/DDBJ databases">
        <authorList>
            <person name="Noorani M."/>
        </authorList>
    </citation>
    <scope>NUCLEOTIDE SEQUENCE [LARGE SCALE GENOMIC DNA]</scope>
    <source>
        <strain evidence="2 3">CECT 7802</strain>
    </source>
</reference>
<dbReference type="NCBIfam" id="TIGR01167">
    <property type="entry name" value="LPXTG_anchor"/>
    <property type="match status" value="1"/>
</dbReference>
<dbReference type="RefSeq" id="WP_055086180.1">
    <property type="nucleotide sequence ID" value="NZ_CXSU01000012.1"/>
</dbReference>
<name>A0A0M6YKY7_9RHOB</name>
<evidence type="ECO:0000313" key="2">
    <source>
        <dbReference type="EMBL" id="CTQ50564.1"/>
    </source>
</evidence>
<feature type="transmembrane region" description="Helical" evidence="1">
    <location>
        <begin position="113"/>
        <end position="133"/>
    </location>
</feature>
<dbReference type="OrthoDB" id="7658678at2"/>
<proteinExistence type="predicted"/>
<evidence type="ECO:0000313" key="3">
    <source>
        <dbReference type="Proteomes" id="UP000049222"/>
    </source>
</evidence>
<protein>
    <submittedName>
        <fullName evidence="2">Uncharacterized protein</fullName>
    </submittedName>
</protein>
<dbReference type="STRING" id="420998.JDO7802_02589"/>
<keyword evidence="1" id="KW-0812">Transmembrane</keyword>
<dbReference type="EMBL" id="CXSU01000012">
    <property type="protein sequence ID" value="CTQ50564.1"/>
    <property type="molecule type" value="Genomic_DNA"/>
</dbReference>
<organism evidence="2 3">
    <name type="scientific">Jannaschia donghaensis</name>
    <dbReference type="NCBI Taxonomy" id="420998"/>
    <lineage>
        <taxon>Bacteria</taxon>
        <taxon>Pseudomonadati</taxon>
        <taxon>Pseudomonadota</taxon>
        <taxon>Alphaproteobacteria</taxon>
        <taxon>Rhodobacterales</taxon>
        <taxon>Roseobacteraceae</taxon>
        <taxon>Jannaschia</taxon>
    </lineage>
</organism>
<feature type="transmembrane region" description="Helical" evidence="1">
    <location>
        <begin position="80"/>
        <end position="101"/>
    </location>
</feature>
<evidence type="ECO:0000256" key="1">
    <source>
        <dbReference type="SAM" id="Phobius"/>
    </source>
</evidence>
<feature type="transmembrane region" description="Helical" evidence="1">
    <location>
        <begin position="7"/>
        <end position="33"/>
    </location>
</feature>